<organism evidence="1 2">
    <name type="scientific">Haemophilus ducreyi</name>
    <dbReference type="NCBI Taxonomy" id="730"/>
    <lineage>
        <taxon>Bacteria</taxon>
        <taxon>Pseudomonadati</taxon>
        <taxon>Pseudomonadota</taxon>
        <taxon>Gammaproteobacteria</taxon>
        <taxon>Pasteurellales</taxon>
        <taxon>Pasteurellaceae</taxon>
        <taxon>Haemophilus</taxon>
    </lineage>
</organism>
<protein>
    <recommendedName>
        <fullName evidence="3">Fimbrial protein</fullName>
    </recommendedName>
</protein>
<dbReference type="InterPro" id="IPR008966">
    <property type="entry name" value="Adhesion_dom_sf"/>
</dbReference>
<evidence type="ECO:0000313" key="2">
    <source>
        <dbReference type="Proteomes" id="UP000060132"/>
    </source>
</evidence>
<dbReference type="RefSeq" id="WP_010944314.1">
    <property type="nucleotide sequence ID" value="NZ_CP011218.1"/>
</dbReference>
<dbReference type="SUPFAM" id="SSF49401">
    <property type="entry name" value="Bacterial adhesins"/>
    <property type="match status" value="1"/>
</dbReference>
<reference evidence="1 2" key="1">
    <citation type="journal article" date="2015" name="PLoS Negl. Trop. Dis.">
        <title>Haemophilus ducreyi Cutaneous Ulcer Strains Are Nearly Identical to Class I Genital Ulcer Strains.</title>
        <authorList>
            <person name="Gangaiah D."/>
            <person name="Webb K.M."/>
            <person name="Humphreys T.L."/>
            <person name="Fortney K.R."/>
            <person name="Toh E."/>
            <person name="Tai A."/>
            <person name="Katz S.S."/>
            <person name="Pillay A."/>
            <person name="Chen C.Y."/>
            <person name="Roberts S.A."/>
            <person name="Munson R.S.Jr."/>
            <person name="Spinola S.M."/>
        </authorList>
    </citation>
    <scope>NUCLEOTIDE SEQUENCE [LARGE SCALE GENOMIC DNA]</scope>
    <source>
        <strain evidence="2">CLU2</strain>
    </source>
</reference>
<evidence type="ECO:0008006" key="3">
    <source>
        <dbReference type="Google" id="ProtNLM"/>
    </source>
</evidence>
<accession>A0AAC8UBB1</accession>
<dbReference type="AlphaFoldDB" id="A0AAC8UBB1"/>
<dbReference type="EMBL" id="CP011219">
    <property type="protein sequence ID" value="AKO31837.1"/>
    <property type="molecule type" value="Genomic_DNA"/>
</dbReference>
<dbReference type="Proteomes" id="UP000060132">
    <property type="component" value="Chromosome"/>
</dbReference>
<evidence type="ECO:0000313" key="1">
    <source>
        <dbReference type="EMBL" id="AKO31837.1"/>
    </source>
</evidence>
<gene>
    <name evidence="1" type="ORF">RZ57_01095</name>
</gene>
<name>A0AAC8UBB1_HAEDC</name>
<sequence>MLKQALLQRWFILLVMSFDSPLLHAIGYGAGFVSMNGRVVDAACTIAMDSPYQDIEILLLEKQTLEKEFEIQLVNCNLAQYHKPKPNLHMLHMLFRNSESDLTKNDKDLIYIRSVQSPFSSKLFFEQNFIPPSMLLKYRVHLIANSKLFQAGDYQSLIHFNLDYY</sequence>
<dbReference type="OMA" id="VETPCAI"/>
<proteinExistence type="predicted"/>